<evidence type="ECO:0000259" key="7">
    <source>
        <dbReference type="Pfam" id="PF21913"/>
    </source>
</evidence>
<name>A0A6P8IYX0_ACTTE</name>
<evidence type="ECO:0000313" key="9">
    <source>
        <dbReference type="RefSeq" id="XP_031571148.1"/>
    </source>
</evidence>
<dbReference type="GeneID" id="116305385"/>
<evidence type="ECO:0000259" key="6">
    <source>
        <dbReference type="Pfam" id="PF05460"/>
    </source>
</evidence>
<dbReference type="InterPro" id="IPR008721">
    <property type="entry name" value="ORC6_cyclin_first"/>
</dbReference>
<keyword evidence="4" id="KW-0238">DNA-binding</keyword>
<accession>A0A6P8IYX0</accession>
<feature type="domain" description="ORC6 second cyclin-like" evidence="7">
    <location>
        <begin position="123"/>
        <end position="155"/>
    </location>
</feature>
<dbReference type="Gene3D" id="1.10.472.10">
    <property type="entry name" value="Cyclin-like"/>
    <property type="match status" value="1"/>
</dbReference>
<gene>
    <name evidence="9" type="primary">LOC116305385</name>
</gene>
<keyword evidence="8" id="KW-1185">Reference proteome</keyword>
<protein>
    <submittedName>
        <fullName evidence="9">Origin recognition complex subunit 6-like isoform X2</fullName>
    </submittedName>
</protein>
<keyword evidence="3" id="KW-0235">DNA replication</keyword>
<evidence type="ECO:0000256" key="3">
    <source>
        <dbReference type="ARBA" id="ARBA00022705"/>
    </source>
</evidence>
<dbReference type="GO" id="GO:0003677">
    <property type="term" value="F:DNA binding"/>
    <property type="evidence" value="ECO:0007669"/>
    <property type="project" value="UniProtKB-KW"/>
</dbReference>
<evidence type="ECO:0000256" key="5">
    <source>
        <dbReference type="ARBA" id="ARBA00023242"/>
    </source>
</evidence>
<reference evidence="9" key="1">
    <citation type="submission" date="2025-08" db="UniProtKB">
        <authorList>
            <consortium name="RefSeq"/>
        </authorList>
    </citation>
    <scope>IDENTIFICATION</scope>
    <source>
        <tissue evidence="9">Tentacle</tissue>
    </source>
</reference>
<dbReference type="AlphaFoldDB" id="A0A6P8IYX0"/>
<dbReference type="OrthoDB" id="5552484at2759"/>
<organism evidence="8 9">
    <name type="scientific">Actinia tenebrosa</name>
    <name type="common">Australian red waratah sea anemone</name>
    <dbReference type="NCBI Taxonomy" id="6105"/>
    <lineage>
        <taxon>Eukaryota</taxon>
        <taxon>Metazoa</taxon>
        <taxon>Cnidaria</taxon>
        <taxon>Anthozoa</taxon>
        <taxon>Hexacorallia</taxon>
        <taxon>Actiniaria</taxon>
        <taxon>Actiniidae</taxon>
        <taxon>Actinia</taxon>
    </lineage>
</organism>
<keyword evidence="5" id="KW-0539">Nucleus</keyword>
<evidence type="ECO:0000256" key="4">
    <source>
        <dbReference type="ARBA" id="ARBA00023125"/>
    </source>
</evidence>
<sequence length="165" mass="18259">MESKALSDLARKMGIDSPQVVKKAAEYSRLVSVQGSSLTRSLGLSGSAKSVICLELATSSCNNPVDKKTILRLSGMPTKKAYHHAYKTLECLLGREKSYTVHDLAVQFGVLEAAKLAESVFQRMQKIRVDKTKLLDLLGVKKSQFDKLTQDMQKISSERLSESHE</sequence>
<dbReference type="PANTHER" id="PTHR13394">
    <property type="entry name" value="ORIGIN RECOGNITION COMPLEX SUBUNIT 6"/>
    <property type="match status" value="1"/>
</dbReference>
<dbReference type="RefSeq" id="XP_031571148.1">
    <property type="nucleotide sequence ID" value="XM_031715288.1"/>
</dbReference>
<feature type="domain" description="ORC6 first cyclin-like" evidence="6">
    <location>
        <begin position="6"/>
        <end position="95"/>
    </location>
</feature>
<dbReference type="InterPro" id="IPR054113">
    <property type="entry name" value="ORC6_cyclin-like_2nd"/>
</dbReference>
<dbReference type="GO" id="GO:0005664">
    <property type="term" value="C:nuclear origin of replication recognition complex"/>
    <property type="evidence" value="ECO:0007669"/>
    <property type="project" value="InterPro"/>
</dbReference>
<evidence type="ECO:0000256" key="2">
    <source>
        <dbReference type="ARBA" id="ARBA00010840"/>
    </source>
</evidence>
<evidence type="ECO:0000256" key="1">
    <source>
        <dbReference type="ARBA" id="ARBA00004123"/>
    </source>
</evidence>
<dbReference type="Pfam" id="PF21913">
    <property type="entry name" value="ORC6_2nd"/>
    <property type="match status" value="1"/>
</dbReference>
<dbReference type="Pfam" id="PF05460">
    <property type="entry name" value="ORC6"/>
    <property type="match status" value="1"/>
</dbReference>
<dbReference type="PANTHER" id="PTHR13394:SF0">
    <property type="entry name" value="ORIGIN RECOGNITION COMPLEX SUBUNIT 6"/>
    <property type="match status" value="1"/>
</dbReference>
<proteinExistence type="inferred from homology"/>
<evidence type="ECO:0000313" key="8">
    <source>
        <dbReference type="Proteomes" id="UP000515163"/>
    </source>
</evidence>
<dbReference type="InterPro" id="IPR020529">
    <property type="entry name" value="ORC6_met/pln"/>
</dbReference>
<comment type="subcellular location">
    <subcellularLocation>
        <location evidence="1">Nucleus</location>
    </subcellularLocation>
</comment>
<dbReference type="GO" id="GO:0006270">
    <property type="term" value="P:DNA replication initiation"/>
    <property type="evidence" value="ECO:0007669"/>
    <property type="project" value="TreeGrafter"/>
</dbReference>
<comment type="similarity">
    <text evidence="2">Belongs to the ORC6 family.</text>
</comment>
<dbReference type="Proteomes" id="UP000515163">
    <property type="component" value="Unplaced"/>
</dbReference>